<dbReference type="EMBL" id="BOOP01000062">
    <property type="protein sequence ID" value="GII43508.1"/>
    <property type="molecule type" value="Genomic_DNA"/>
</dbReference>
<dbReference type="Proteomes" id="UP000622547">
    <property type="component" value="Unassembled WGS sequence"/>
</dbReference>
<accession>A0A8J3UE33</accession>
<name>A0A8J3UE33_9ACTN</name>
<evidence type="ECO:0000313" key="1">
    <source>
        <dbReference type="EMBL" id="GII43508.1"/>
    </source>
</evidence>
<reference evidence="1 2" key="1">
    <citation type="submission" date="2021-01" db="EMBL/GenBank/DDBJ databases">
        <title>Whole genome shotgun sequence of Planotetraspora phitsanulokensis NBRC 104273.</title>
        <authorList>
            <person name="Komaki H."/>
            <person name="Tamura T."/>
        </authorList>
    </citation>
    <scope>NUCLEOTIDE SEQUENCE [LARGE SCALE GENOMIC DNA]</scope>
    <source>
        <strain evidence="1 2">NBRC 104273</strain>
    </source>
</reference>
<evidence type="ECO:0000313" key="2">
    <source>
        <dbReference type="Proteomes" id="UP000622547"/>
    </source>
</evidence>
<proteinExistence type="predicted"/>
<keyword evidence="2" id="KW-1185">Reference proteome</keyword>
<protein>
    <submittedName>
        <fullName evidence="1">Uncharacterized protein</fullName>
    </submittedName>
</protein>
<gene>
    <name evidence="1" type="ORF">Pph01_85110</name>
</gene>
<comment type="caution">
    <text evidence="1">The sequence shown here is derived from an EMBL/GenBank/DDBJ whole genome shotgun (WGS) entry which is preliminary data.</text>
</comment>
<organism evidence="1 2">
    <name type="scientific">Planotetraspora phitsanulokensis</name>
    <dbReference type="NCBI Taxonomy" id="575192"/>
    <lineage>
        <taxon>Bacteria</taxon>
        <taxon>Bacillati</taxon>
        <taxon>Actinomycetota</taxon>
        <taxon>Actinomycetes</taxon>
        <taxon>Streptosporangiales</taxon>
        <taxon>Streptosporangiaceae</taxon>
        <taxon>Planotetraspora</taxon>
    </lineage>
</organism>
<dbReference type="AlphaFoldDB" id="A0A8J3UE33"/>
<sequence>MFRTLTAPSYGRLTPESRWTRRRTTSMTYALLSLVPTLVKDLPSRPDDEDLRAMPREYAFLPDKRRGELRPEHKAAFGCLEAASRPLVDLLEPAVIRSALDAIALGFDGEPAAAQHGTGGPCSIT</sequence>